<evidence type="ECO:0000259" key="9">
    <source>
        <dbReference type="Pfam" id="PF00171"/>
    </source>
</evidence>
<dbReference type="Pfam" id="PF00171">
    <property type="entry name" value="Aldedh"/>
    <property type="match status" value="1"/>
</dbReference>
<dbReference type="OrthoDB" id="3802174at2"/>
<dbReference type="InterPro" id="IPR050485">
    <property type="entry name" value="Proline_metab_enzyme"/>
</dbReference>
<comment type="pathway">
    <text evidence="1">Amino-acid degradation; L-proline degradation into L-glutamate; L-glutamate from L-proline: step 2/2.</text>
</comment>
<dbReference type="InterPro" id="IPR005931">
    <property type="entry name" value="P5CDH/ALDH4A1"/>
</dbReference>
<evidence type="ECO:0000256" key="8">
    <source>
        <dbReference type="ARBA" id="ARBA00048142"/>
    </source>
</evidence>
<dbReference type="UniPathway" id="UPA00261">
    <property type="reaction ID" value="UER00374"/>
</dbReference>
<dbReference type="GO" id="GO:0003842">
    <property type="term" value="F:L-glutamate gamma-semialdehyde dehydrogenase activity"/>
    <property type="evidence" value="ECO:0007669"/>
    <property type="project" value="UniProtKB-EC"/>
</dbReference>
<dbReference type="EC" id="1.2.1.88" evidence="3"/>
<keyword evidence="6" id="KW-0642">Proline metabolism</keyword>
<dbReference type="PANTHER" id="PTHR42862">
    <property type="entry name" value="DELTA-1-PYRROLINE-5-CARBOXYLATE DEHYDROGENASE 1, ISOFORM A-RELATED"/>
    <property type="match status" value="1"/>
</dbReference>
<keyword evidence="5" id="KW-0520">NAD</keyword>
<protein>
    <recommendedName>
        <fullName evidence="7">L-glutamate gamma-semialdehyde dehydrogenase</fullName>
        <ecNumber evidence="3">1.2.1.88</ecNumber>
    </recommendedName>
    <alternativeName>
        <fullName evidence="7">L-glutamate gamma-semialdehyde dehydrogenase</fullName>
    </alternativeName>
</protein>
<evidence type="ECO:0000313" key="10">
    <source>
        <dbReference type="EMBL" id="REE95826.1"/>
    </source>
</evidence>
<evidence type="ECO:0000256" key="3">
    <source>
        <dbReference type="ARBA" id="ARBA00012884"/>
    </source>
</evidence>
<dbReference type="Proteomes" id="UP000256661">
    <property type="component" value="Unassembled WGS sequence"/>
</dbReference>
<dbReference type="Gene3D" id="3.40.309.10">
    <property type="entry name" value="Aldehyde Dehydrogenase, Chain A, domain 2"/>
    <property type="match status" value="1"/>
</dbReference>
<reference evidence="10 11" key="1">
    <citation type="submission" date="2018-08" db="EMBL/GenBank/DDBJ databases">
        <title>Sequencing the genomes of 1000 actinobacteria strains.</title>
        <authorList>
            <person name="Klenk H.-P."/>
        </authorList>
    </citation>
    <scope>NUCLEOTIDE SEQUENCE [LARGE SCALE GENOMIC DNA]</scope>
    <source>
        <strain evidence="10 11">DSM 43927</strain>
    </source>
</reference>
<evidence type="ECO:0000256" key="1">
    <source>
        <dbReference type="ARBA" id="ARBA00004786"/>
    </source>
</evidence>
<evidence type="ECO:0000256" key="5">
    <source>
        <dbReference type="ARBA" id="ARBA00023027"/>
    </source>
</evidence>
<dbReference type="InterPro" id="IPR016163">
    <property type="entry name" value="Ald_DH_C"/>
</dbReference>
<dbReference type="GO" id="GO:0009898">
    <property type="term" value="C:cytoplasmic side of plasma membrane"/>
    <property type="evidence" value="ECO:0007669"/>
    <property type="project" value="TreeGrafter"/>
</dbReference>
<organism evidence="10 11">
    <name type="scientific">Thermomonospora umbrina</name>
    <dbReference type="NCBI Taxonomy" id="111806"/>
    <lineage>
        <taxon>Bacteria</taxon>
        <taxon>Bacillati</taxon>
        <taxon>Actinomycetota</taxon>
        <taxon>Actinomycetes</taxon>
        <taxon>Streptosporangiales</taxon>
        <taxon>Thermomonosporaceae</taxon>
        <taxon>Thermomonospora</taxon>
    </lineage>
</organism>
<dbReference type="NCBIfam" id="TIGR01236">
    <property type="entry name" value="D1pyr5carbox1"/>
    <property type="match status" value="1"/>
</dbReference>
<dbReference type="InterPro" id="IPR016162">
    <property type="entry name" value="Ald_DH_N"/>
</dbReference>
<evidence type="ECO:0000256" key="6">
    <source>
        <dbReference type="ARBA" id="ARBA00023062"/>
    </source>
</evidence>
<dbReference type="PANTHER" id="PTHR42862:SF1">
    <property type="entry name" value="DELTA-1-PYRROLINE-5-CARBOXYLATE DEHYDROGENASE 2, ISOFORM A-RELATED"/>
    <property type="match status" value="1"/>
</dbReference>
<name>A0A3D9SIU3_9ACTN</name>
<accession>A0A3D9SIU3</accession>
<evidence type="ECO:0000256" key="4">
    <source>
        <dbReference type="ARBA" id="ARBA00023002"/>
    </source>
</evidence>
<dbReference type="RefSeq" id="WP_116021566.1">
    <property type="nucleotide sequence ID" value="NZ_QTTT01000001.1"/>
</dbReference>
<dbReference type="InterPro" id="IPR015590">
    <property type="entry name" value="Aldehyde_DH_dom"/>
</dbReference>
<sequence>MDAITNVPTPVNEPVRAYAPGSPERAVLEARLRELSAGGAELTCAIGGERRMGGGARLPVVQPHSHAEVLGVTANADHDDARAAVDAARAAAPGWRALSFDDRAAILLRAAELLCGPWRETITAATMLGQSKTVQQAEIDAPCELADFWRFNVHFARGILAEQPGSEPGVWNRSDHRPLEGFVYAVTPFNFTAIAANLPTAPALMGNTVVWKPSPTQQFAAHHTMALLEEAGLPPGVINMVTGDGRAVSDVALTDSDLAGVHFTGSTATFQHLWRTVGENLTRYRSYPRLVGETGGKDFIVAHPSADPRVLVTAMLRGAFEYQGQKCSAASRAYVPRSLWNEVRDELIAETEALAMGDVRDLRNFMGAVIDARSFARLADVLDRAAADPDVRVVAGGTCDDTDGHFVRPTLLIGDDPGHDVFRTEFFGPVLAVHVYDDADYEAMLAQMESVSPYALTGSIIARDRAAVAHALGVLRFAAGNFYINDKPTGAVVGRQPFGGGRASGTNDKAGSAQNLLRWTSTRTIKETFVPPTDHRHPHMG</sequence>
<dbReference type="SUPFAM" id="SSF53720">
    <property type="entry name" value="ALDH-like"/>
    <property type="match status" value="1"/>
</dbReference>
<proteinExistence type="inferred from homology"/>
<dbReference type="PROSITE" id="PS00070">
    <property type="entry name" value="ALDEHYDE_DEHYDR_CYS"/>
    <property type="match status" value="1"/>
</dbReference>
<comment type="catalytic activity">
    <reaction evidence="8">
        <text>L-glutamate 5-semialdehyde + NAD(+) + H2O = L-glutamate + NADH + 2 H(+)</text>
        <dbReference type="Rhea" id="RHEA:30235"/>
        <dbReference type="ChEBI" id="CHEBI:15377"/>
        <dbReference type="ChEBI" id="CHEBI:15378"/>
        <dbReference type="ChEBI" id="CHEBI:29985"/>
        <dbReference type="ChEBI" id="CHEBI:57540"/>
        <dbReference type="ChEBI" id="CHEBI:57945"/>
        <dbReference type="ChEBI" id="CHEBI:58066"/>
        <dbReference type="EC" id="1.2.1.88"/>
    </reaction>
</comment>
<dbReference type="GO" id="GO:0004657">
    <property type="term" value="F:proline dehydrogenase activity"/>
    <property type="evidence" value="ECO:0007669"/>
    <property type="project" value="UniProtKB-ARBA"/>
</dbReference>
<feature type="domain" description="Aldehyde dehydrogenase" evidence="9">
    <location>
        <begin position="56"/>
        <end position="525"/>
    </location>
</feature>
<dbReference type="GO" id="GO:0010133">
    <property type="term" value="P:L-proline catabolic process to L-glutamate"/>
    <property type="evidence" value="ECO:0007669"/>
    <property type="project" value="UniProtKB-UniPathway"/>
</dbReference>
<evidence type="ECO:0000313" key="11">
    <source>
        <dbReference type="Proteomes" id="UP000256661"/>
    </source>
</evidence>
<gene>
    <name evidence="10" type="ORF">DFJ69_1239</name>
</gene>
<dbReference type="Gene3D" id="3.40.605.10">
    <property type="entry name" value="Aldehyde Dehydrogenase, Chain A, domain 1"/>
    <property type="match status" value="1"/>
</dbReference>
<evidence type="ECO:0000256" key="2">
    <source>
        <dbReference type="ARBA" id="ARBA00009986"/>
    </source>
</evidence>
<dbReference type="FunFam" id="3.40.309.10:FF:000005">
    <property type="entry name" value="1-pyrroline-5-carboxylate dehydrogenase 1"/>
    <property type="match status" value="1"/>
</dbReference>
<dbReference type="EMBL" id="QTTT01000001">
    <property type="protein sequence ID" value="REE95826.1"/>
    <property type="molecule type" value="Genomic_DNA"/>
</dbReference>
<dbReference type="InterPro" id="IPR016160">
    <property type="entry name" value="Ald_DH_CS_CYS"/>
</dbReference>
<dbReference type="AlphaFoldDB" id="A0A3D9SIU3"/>
<dbReference type="FunFam" id="3.40.605.10:FF:000006">
    <property type="entry name" value="1-pyrroline-5-carboxylate dehydrogenase"/>
    <property type="match status" value="1"/>
</dbReference>
<comment type="caution">
    <text evidence="10">The sequence shown here is derived from an EMBL/GenBank/DDBJ whole genome shotgun (WGS) entry which is preliminary data.</text>
</comment>
<keyword evidence="4" id="KW-0560">Oxidoreductase</keyword>
<evidence type="ECO:0000256" key="7">
    <source>
        <dbReference type="ARBA" id="ARBA00032259"/>
    </source>
</evidence>
<comment type="similarity">
    <text evidence="2">Belongs to the aldehyde dehydrogenase family.</text>
</comment>
<keyword evidence="11" id="KW-1185">Reference proteome</keyword>
<dbReference type="InterPro" id="IPR016161">
    <property type="entry name" value="Ald_DH/histidinol_DH"/>
</dbReference>